<protein>
    <submittedName>
        <fullName evidence="2">Uncharacterized protein</fullName>
    </submittedName>
</protein>
<dbReference type="EMBL" id="KZ859034">
    <property type="protein sequence ID" value="RDW24434.1"/>
    <property type="molecule type" value="Genomic_DNA"/>
</dbReference>
<evidence type="ECO:0000256" key="1">
    <source>
        <dbReference type="SAM" id="SignalP"/>
    </source>
</evidence>
<dbReference type="InterPro" id="IPR031459">
    <property type="entry name" value="Coa2"/>
</dbReference>
<proteinExistence type="predicted"/>
<gene>
    <name evidence="2" type="ORF">B0I71DRAFT_148140</name>
</gene>
<accession>A0A371C2B5</accession>
<dbReference type="PANTHER" id="PTHR40020:SF1">
    <property type="entry name" value="CYTOCHROME C OXIDASE ASSEMBLY FACTOR 2"/>
    <property type="match status" value="1"/>
</dbReference>
<dbReference type="AlphaFoldDB" id="A0A371C2B5"/>
<dbReference type="GO" id="GO:0033617">
    <property type="term" value="P:mitochondrial respiratory chain complex IV assembly"/>
    <property type="evidence" value="ECO:0007669"/>
    <property type="project" value="InterPro"/>
</dbReference>
<feature type="signal peptide" evidence="1">
    <location>
        <begin position="1"/>
        <end position="30"/>
    </location>
</feature>
<dbReference type="PANTHER" id="PTHR40020">
    <property type="entry name" value="CYTOCHROME C OXIDASE ASSEMBLY FACTOR 2"/>
    <property type="match status" value="1"/>
</dbReference>
<sequence length="53" mass="5819">MYIRAATRKNFTTSLFTTTALIAVFTVAAPQLMPCPVSNGLANDEKKEKEQAE</sequence>
<dbReference type="Proteomes" id="UP000256601">
    <property type="component" value="Unassembled WGS sequence"/>
</dbReference>
<dbReference type="VEuPathDB" id="FungiDB:YALI0_C22719g"/>
<organism evidence="2 3">
    <name type="scientific">Yarrowia lipolytica</name>
    <name type="common">Candida lipolytica</name>
    <dbReference type="NCBI Taxonomy" id="4952"/>
    <lineage>
        <taxon>Eukaryota</taxon>
        <taxon>Fungi</taxon>
        <taxon>Dikarya</taxon>
        <taxon>Ascomycota</taxon>
        <taxon>Saccharomycotina</taxon>
        <taxon>Dipodascomycetes</taxon>
        <taxon>Dipodascales</taxon>
        <taxon>Dipodascales incertae sedis</taxon>
        <taxon>Yarrowia</taxon>
    </lineage>
</organism>
<dbReference type="Pfam" id="PF17051">
    <property type="entry name" value="COA2"/>
    <property type="match status" value="1"/>
</dbReference>
<dbReference type="GO" id="GO:0005759">
    <property type="term" value="C:mitochondrial matrix"/>
    <property type="evidence" value="ECO:0007669"/>
    <property type="project" value="TreeGrafter"/>
</dbReference>
<keyword evidence="1" id="KW-0732">Signal</keyword>
<reference evidence="2 3" key="1">
    <citation type="submission" date="2018-07" db="EMBL/GenBank/DDBJ databases">
        <title>Draft Genome Assemblies for Five Robust Yarrowia lipolytica Strains Exhibiting High Lipid Production and Pentose Sugar Utilization and Sugar Alcohol Secretion from Undetoxified Lignocellulosic Biomass Hydrolysates.</title>
        <authorList>
            <consortium name="DOE Joint Genome Institute"/>
            <person name="Walker C."/>
            <person name="Ryu S."/>
            <person name="Na H."/>
            <person name="Zane M."/>
            <person name="LaButti K."/>
            <person name="Lipzen A."/>
            <person name="Haridas S."/>
            <person name="Barry K."/>
            <person name="Grigoriev I.V."/>
            <person name="Quarterman J."/>
            <person name="Slininger P."/>
            <person name="Dien B."/>
            <person name="Trinh C.T."/>
        </authorList>
    </citation>
    <scope>NUCLEOTIDE SEQUENCE [LARGE SCALE GENOMIC DNA]</scope>
    <source>
        <strain evidence="2 3">YB392</strain>
    </source>
</reference>
<evidence type="ECO:0000313" key="3">
    <source>
        <dbReference type="Proteomes" id="UP000256601"/>
    </source>
</evidence>
<name>A0A371C2B5_YARLL</name>
<feature type="chain" id="PRO_5016720719" evidence="1">
    <location>
        <begin position="31"/>
        <end position="53"/>
    </location>
</feature>
<evidence type="ECO:0000313" key="2">
    <source>
        <dbReference type="EMBL" id="RDW24434.1"/>
    </source>
</evidence>